<dbReference type="InterPro" id="IPR000462">
    <property type="entry name" value="CDP-OH_P_trans"/>
</dbReference>
<gene>
    <name evidence="4" type="ORF">J4G78_13365</name>
</gene>
<dbReference type="Pfam" id="PF01066">
    <property type="entry name" value="CDP-OH_P_transf"/>
    <property type="match status" value="1"/>
</dbReference>
<reference evidence="4 5" key="1">
    <citation type="submission" date="2021-03" db="EMBL/GenBank/DDBJ databases">
        <title>Complete genome of Parasphingorhabdus_sp.JHSY0214.</title>
        <authorList>
            <person name="Yoo J.H."/>
            <person name="Bae J.W."/>
        </authorList>
    </citation>
    <scope>NUCLEOTIDE SEQUENCE [LARGE SCALE GENOMIC DNA]</scope>
    <source>
        <strain evidence="4 5">JHSY0214</strain>
    </source>
</reference>
<accession>A0ABX7T312</accession>
<proteinExistence type="inferred from homology"/>
<keyword evidence="3" id="KW-1133">Transmembrane helix</keyword>
<dbReference type="InterPro" id="IPR043130">
    <property type="entry name" value="CDP-OH_PTrfase_TM_dom"/>
</dbReference>
<comment type="similarity">
    <text evidence="2">Belongs to the CDP-alcohol phosphatidyltransferase class-I family.</text>
</comment>
<feature type="transmembrane region" description="Helical" evidence="3">
    <location>
        <begin position="146"/>
        <end position="165"/>
    </location>
</feature>
<sequence length="201" mass="21253">MFDAKIRPLIDPPLNAVGRGLAKIGLTANMVTLLGLGFGLGAAYAVTVQHYDWALALVVVSRILDGLDGAVARATQKTAFGGYLDIVCDFIFYVSIPLAFGIADPVNLLPAVTLVAAFTITGISFLAFAVTAAEQGAETSAHGEKSFFYSTGLAEGGETIAFFLIMCLFPMHFATLAYVFAGLCVVTVLQRSVLARTSFRD</sequence>
<feature type="transmembrane region" description="Helical" evidence="3">
    <location>
        <begin position="21"/>
        <end position="47"/>
    </location>
</feature>
<evidence type="ECO:0000313" key="5">
    <source>
        <dbReference type="Proteomes" id="UP000663923"/>
    </source>
</evidence>
<keyword evidence="3" id="KW-0812">Transmembrane</keyword>
<evidence type="ECO:0000313" key="4">
    <source>
        <dbReference type="EMBL" id="QTD55205.1"/>
    </source>
</evidence>
<evidence type="ECO:0000256" key="1">
    <source>
        <dbReference type="ARBA" id="ARBA00022679"/>
    </source>
</evidence>
<dbReference type="InterPro" id="IPR048254">
    <property type="entry name" value="CDP_ALCOHOL_P_TRANSF_CS"/>
</dbReference>
<evidence type="ECO:0000256" key="2">
    <source>
        <dbReference type="RuleBase" id="RU003750"/>
    </source>
</evidence>
<evidence type="ECO:0000256" key="3">
    <source>
        <dbReference type="SAM" id="Phobius"/>
    </source>
</evidence>
<dbReference type="Gene3D" id="1.20.120.1760">
    <property type="match status" value="1"/>
</dbReference>
<dbReference type="PROSITE" id="PS00379">
    <property type="entry name" value="CDP_ALCOHOL_P_TRANSF"/>
    <property type="match status" value="1"/>
</dbReference>
<protein>
    <submittedName>
        <fullName evidence="4">CDP-alcohol phosphatidyltransferase family protein</fullName>
    </submittedName>
</protein>
<organism evidence="4 5">
    <name type="scientific">Parasphingorhabdus cellanae</name>
    <dbReference type="NCBI Taxonomy" id="2806553"/>
    <lineage>
        <taxon>Bacteria</taxon>
        <taxon>Pseudomonadati</taxon>
        <taxon>Pseudomonadota</taxon>
        <taxon>Alphaproteobacteria</taxon>
        <taxon>Sphingomonadales</taxon>
        <taxon>Sphingomonadaceae</taxon>
        <taxon>Parasphingorhabdus</taxon>
    </lineage>
</organism>
<feature type="transmembrane region" description="Helical" evidence="3">
    <location>
        <begin position="171"/>
        <end position="189"/>
    </location>
</feature>
<name>A0ABX7T312_9SPHN</name>
<dbReference type="Proteomes" id="UP000663923">
    <property type="component" value="Chromosome"/>
</dbReference>
<keyword evidence="1 2" id="KW-0808">Transferase</keyword>
<keyword evidence="5" id="KW-1185">Reference proteome</keyword>
<feature type="transmembrane region" description="Helical" evidence="3">
    <location>
        <begin position="108"/>
        <end position="134"/>
    </location>
</feature>
<feature type="transmembrane region" description="Helical" evidence="3">
    <location>
        <begin position="83"/>
        <end position="102"/>
    </location>
</feature>
<dbReference type="EMBL" id="CP071794">
    <property type="protein sequence ID" value="QTD55205.1"/>
    <property type="molecule type" value="Genomic_DNA"/>
</dbReference>
<dbReference type="RefSeq" id="WP_207987029.1">
    <property type="nucleotide sequence ID" value="NZ_CP071794.1"/>
</dbReference>
<keyword evidence="3" id="KW-0472">Membrane</keyword>